<proteinExistence type="predicted"/>
<evidence type="ECO:0000313" key="3">
    <source>
        <dbReference type="EMBL" id="ATQ16047.2"/>
    </source>
</evidence>
<sequence length="219" mass="24212">MMKRIMLVLCPCLIFAQVSATQYFESISAKYQNIEDMQAKISLNVKGLKQTGTLLYKYPDKFIVNLDSNNQVFASDGEVLTVYVPALGTSFRQELTVGKGGGVGSGLLSILSTEYSVSYTNSPNLEPLDESGGAENFIKLTFSRRLHKGAATIDFFMIAFTPNGIMRRVVAYPTGGGKEIIIDLLSVKFNIGLPESKFKYELPKTSNKVDNFLYDVKKT</sequence>
<protein>
    <submittedName>
        <fullName evidence="4">Outer membrane lipoprotein carrier protein LolA</fullName>
    </submittedName>
</protein>
<dbReference type="Proteomes" id="UP000291995">
    <property type="component" value="Chromosome"/>
</dbReference>
<feature type="chain" id="PRO_5042983000" evidence="2">
    <location>
        <begin position="21"/>
        <end position="219"/>
    </location>
</feature>
<dbReference type="Gene3D" id="2.50.20.10">
    <property type="entry name" value="Lipoprotein localisation LolA/LolB/LppX"/>
    <property type="match status" value="1"/>
</dbReference>
<dbReference type="AlphaFoldDB" id="A0AAP9CG67"/>
<feature type="signal peptide" evidence="2">
    <location>
        <begin position="1"/>
        <end position="20"/>
    </location>
</feature>
<keyword evidence="5" id="KW-1185">Reference proteome</keyword>
<keyword evidence="1 2" id="KW-0732">Signal</keyword>
<evidence type="ECO:0000313" key="5">
    <source>
        <dbReference type="Proteomes" id="UP000230633"/>
    </source>
</evidence>
<organism evidence="4 6">
    <name type="scientific">Borrelia miyamotoi</name>
    <dbReference type="NCBI Taxonomy" id="47466"/>
    <lineage>
        <taxon>Bacteria</taxon>
        <taxon>Pseudomonadati</taxon>
        <taxon>Spirochaetota</taxon>
        <taxon>Spirochaetia</taxon>
        <taxon>Spirochaetales</taxon>
        <taxon>Borreliaceae</taxon>
        <taxon>Borrelia</taxon>
    </lineage>
</organism>
<keyword evidence="4" id="KW-0449">Lipoprotein</keyword>
<evidence type="ECO:0000313" key="4">
    <source>
        <dbReference type="EMBL" id="QBK62361.2"/>
    </source>
</evidence>
<evidence type="ECO:0000256" key="2">
    <source>
        <dbReference type="SAM" id="SignalP"/>
    </source>
</evidence>
<dbReference type="InterPro" id="IPR029046">
    <property type="entry name" value="LolA/LolB/LppX"/>
</dbReference>
<dbReference type="EMBL" id="CP024333">
    <property type="protein sequence ID" value="ATQ16047.2"/>
    <property type="molecule type" value="Genomic_DNA"/>
</dbReference>
<dbReference type="Proteomes" id="UP000230633">
    <property type="component" value="Chromosome"/>
</dbReference>
<name>A0AAP9CG67_9SPIR</name>
<gene>
    <name evidence="3" type="ORF">CNO13_02550</name>
    <name evidence="4" type="ORF">EZU67_02550</name>
</gene>
<reference evidence="6" key="1">
    <citation type="submission" date="2019-03" db="EMBL/GenBank/DDBJ databases">
        <title>Whole genome sequencing of Borrelia miyamotoi strains isolated at the Russian territory.</title>
        <authorList>
            <person name="Kuleshov K.V."/>
            <person name="Platonov A.E."/>
            <person name="Goptar I.A."/>
            <person name="Shipulin G.A."/>
            <person name="Markelov M.L."/>
            <person name="Koetsveld J."/>
            <person name="Kolyasnikova N.M."/>
            <person name="Sarksyan D.S."/>
            <person name="Toporkova M.G."/>
            <person name="Hovius J.W."/>
        </authorList>
    </citation>
    <scope>NUCLEOTIDE SEQUENCE [LARGE SCALE GENOMIC DNA]</scope>
    <source>
        <strain evidence="6">Yekat-76</strain>
    </source>
</reference>
<accession>A0AAP9CG67</accession>
<dbReference type="SUPFAM" id="SSF89392">
    <property type="entry name" value="Prokaryotic lipoproteins and lipoprotein localization factors"/>
    <property type="match status" value="1"/>
</dbReference>
<evidence type="ECO:0000256" key="1">
    <source>
        <dbReference type="ARBA" id="ARBA00022729"/>
    </source>
</evidence>
<dbReference type="EMBL" id="CP036557">
    <property type="protein sequence ID" value="QBK62361.2"/>
    <property type="molecule type" value="Genomic_DNA"/>
</dbReference>
<evidence type="ECO:0000313" key="6">
    <source>
        <dbReference type="Proteomes" id="UP000291995"/>
    </source>
</evidence>
<reference evidence="4" key="2">
    <citation type="submission" date="2022-12" db="EMBL/GenBank/DDBJ databases">
        <title>Whole genome sequencing of Borrelia miyamotoi strains isolated at the Russian territory.</title>
        <authorList>
            <person name="Kuleshov K.V."/>
            <person name="Platonov A.E."/>
            <person name="Goptar I.A."/>
            <person name="Shipulin G.A."/>
            <person name="Markelov M.L."/>
            <person name="Koetsveld J."/>
            <person name="Kolyasnikova N.M."/>
            <person name="Sarksyan D.S."/>
            <person name="Toporkova M.G."/>
            <person name="Hovius J.W."/>
        </authorList>
    </citation>
    <scope>NUCLEOTIDE SEQUENCE</scope>
    <source>
        <strain evidence="3 5">Yekat-1</strain>
        <strain evidence="4">Yekat-76</strain>
    </source>
</reference>